<dbReference type="AlphaFoldDB" id="A0A658QS45"/>
<feature type="region of interest" description="Disordered" evidence="1">
    <location>
        <begin position="387"/>
        <end position="467"/>
    </location>
</feature>
<dbReference type="Proteomes" id="UP000198263">
    <property type="component" value="Unassembled WGS sequence"/>
</dbReference>
<feature type="region of interest" description="Disordered" evidence="1">
    <location>
        <begin position="207"/>
        <end position="239"/>
    </location>
</feature>
<keyword evidence="2" id="KW-1133">Transmembrane helix</keyword>
<feature type="compositionally biased region" description="Low complexity" evidence="1">
    <location>
        <begin position="387"/>
        <end position="419"/>
    </location>
</feature>
<feature type="compositionally biased region" description="Low complexity" evidence="1">
    <location>
        <begin position="129"/>
        <end position="139"/>
    </location>
</feature>
<proteinExistence type="predicted"/>
<sequence length="629" mass="63269">MMQSEYSLSLDAVICRRCNAVSPAVNDTCPSCGADRQGAIFTSVTDQDAAAAPVEDSRDFVDLRDTGWLTRLARRKMVTSYPSLVEPGDAPPSPERKPARKGLAVLVGGVVAAIAAGGYYYARMDDRSASPPSVSVAGSIGKGASMPRDHGDADRPALDRNRTDDTAAQADHRDEPRIASASASAGTAAGRAASMPATAAVVAVAPSAPAASSSKPVAEIRVPATANESPKSRDASRQAVADAIDLAAKRDAAPPNTATGAVVSQIPSHAVTTAASRSASGGAPQSAQSAASVASSLSASEAPRAMADATPAARIDATKARVAPATPATSALAGSASSATVAATAAASPSITASAKPAAHVASTPLAATPATVPILANRSTVVASQSATTTAQASRPTQTAPRAAAAATVDSSPAAPKIAPKPTPTAAPQTVAGANQAITQERPRKPDTDKSTTAAPTQEAPSPAEARTIAAVRQALASRDLAAARRHLRGLTATQSRSPQIQQLAADVSRQERARDSAMANARSCAASHEPACAVRNARRAVALDPRNAQAQAVLKHAMTVQADANTAYFRQASALPAPAVPSMTFDGRWSVGSKSASASGGRSDASGAYTLFGWGVPAVTKGRGDAH</sequence>
<protein>
    <submittedName>
        <fullName evidence="3">Uncharacterized protein</fullName>
    </submittedName>
</protein>
<gene>
    <name evidence="3" type="ORF">AWB72_00803</name>
</gene>
<name>A0A658QS45_9BURK</name>
<reference evidence="3 4" key="1">
    <citation type="submission" date="2016-01" db="EMBL/GenBank/DDBJ databases">
        <authorList>
            <person name="Peeters C."/>
        </authorList>
    </citation>
    <scope>NUCLEOTIDE SEQUENCE [LARGE SCALE GENOMIC DNA]</scope>
    <source>
        <strain evidence="3">LMG 29315</strain>
    </source>
</reference>
<keyword evidence="2" id="KW-0472">Membrane</keyword>
<comment type="caution">
    <text evidence="3">The sequence shown here is derived from an EMBL/GenBank/DDBJ whole genome shotgun (WGS) entry which is preliminary data.</text>
</comment>
<evidence type="ECO:0000313" key="4">
    <source>
        <dbReference type="Proteomes" id="UP000198263"/>
    </source>
</evidence>
<feature type="region of interest" description="Disordered" evidence="1">
    <location>
        <begin position="128"/>
        <end position="185"/>
    </location>
</feature>
<feature type="compositionally biased region" description="Basic and acidic residues" evidence="1">
    <location>
        <begin position="442"/>
        <end position="451"/>
    </location>
</feature>
<keyword evidence="2" id="KW-0812">Transmembrane</keyword>
<dbReference type="RefSeq" id="WP_040051748.1">
    <property type="nucleotide sequence ID" value="NZ_FCNV02000001.1"/>
</dbReference>
<evidence type="ECO:0000313" key="3">
    <source>
        <dbReference type="EMBL" id="SAL15298.1"/>
    </source>
</evidence>
<keyword evidence="4" id="KW-1185">Reference proteome</keyword>
<dbReference type="EMBL" id="FCNV02000001">
    <property type="protein sequence ID" value="SAL15298.1"/>
    <property type="molecule type" value="Genomic_DNA"/>
</dbReference>
<feature type="compositionally biased region" description="Polar residues" evidence="1">
    <location>
        <begin position="452"/>
        <end position="461"/>
    </location>
</feature>
<evidence type="ECO:0000256" key="2">
    <source>
        <dbReference type="SAM" id="Phobius"/>
    </source>
</evidence>
<evidence type="ECO:0000256" key="1">
    <source>
        <dbReference type="SAM" id="MobiDB-lite"/>
    </source>
</evidence>
<dbReference type="OrthoDB" id="9128660at2"/>
<feature type="compositionally biased region" description="Low complexity" evidence="1">
    <location>
        <begin position="207"/>
        <end position="217"/>
    </location>
</feature>
<organism evidence="3 4">
    <name type="scientific">Caballeronia concitans</name>
    <dbReference type="NCBI Taxonomy" id="1777133"/>
    <lineage>
        <taxon>Bacteria</taxon>
        <taxon>Pseudomonadati</taxon>
        <taxon>Pseudomonadota</taxon>
        <taxon>Betaproteobacteria</taxon>
        <taxon>Burkholderiales</taxon>
        <taxon>Burkholderiaceae</taxon>
        <taxon>Caballeronia</taxon>
    </lineage>
</organism>
<accession>A0A658QS45</accession>
<feature type="compositionally biased region" description="Basic and acidic residues" evidence="1">
    <location>
        <begin position="147"/>
        <end position="177"/>
    </location>
</feature>
<feature type="transmembrane region" description="Helical" evidence="2">
    <location>
        <begin position="103"/>
        <end position="122"/>
    </location>
</feature>